<evidence type="ECO:0000256" key="5">
    <source>
        <dbReference type="PROSITE-ProRule" id="PRU00094"/>
    </source>
</evidence>
<keyword evidence="3 5" id="KW-0863">Zinc-finger</keyword>
<evidence type="ECO:0000259" key="8">
    <source>
        <dbReference type="PROSITE" id="PS50115"/>
    </source>
</evidence>
<dbReference type="FunFam" id="1.10.220.150:FF:000009">
    <property type="entry name" value="stromal membrane-associated protein 1 isoform X1"/>
    <property type="match status" value="1"/>
</dbReference>
<dbReference type="GO" id="GO:0008270">
    <property type="term" value="F:zinc ion binding"/>
    <property type="evidence" value="ECO:0007669"/>
    <property type="project" value="UniProtKB-KW"/>
</dbReference>
<dbReference type="PROSITE" id="PS50115">
    <property type="entry name" value="ARFGAP"/>
    <property type="match status" value="1"/>
</dbReference>
<evidence type="ECO:0000256" key="1">
    <source>
        <dbReference type="ARBA" id="ARBA00022468"/>
    </source>
</evidence>
<dbReference type="Pfam" id="PF01412">
    <property type="entry name" value="ArfGap"/>
    <property type="match status" value="1"/>
</dbReference>
<organism evidence="9 10">
    <name type="scientific">Ogataea haglerorum</name>
    <dbReference type="NCBI Taxonomy" id="1937702"/>
    <lineage>
        <taxon>Eukaryota</taxon>
        <taxon>Fungi</taxon>
        <taxon>Dikarya</taxon>
        <taxon>Ascomycota</taxon>
        <taxon>Saccharomycotina</taxon>
        <taxon>Pichiomycetes</taxon>
        <taxon>Pichiales</taxon>
        <taxon>Pichiaceae</taxon>
        <taxon>Ogataea</taxon>
    </lineage>
</organism>
<evidence type="ECO:0000256" key="4">
    <source>
        <dbReference type="ARBA" id="ARBA00022833"/>
    </source>
</evidence>
<keyword evidence="2" id="KW-0479">Metal-binding</keyword>
<feature type="region of interest" description="Disordered" evidence="6">
    <location>
        <begin position="135"/>
        <end position="265"/>
    </location>
</feature>
<dbReference type="PRINTS" id="PR00405">
    <property type="entry name" value="REVINTRACTNG"/>
</dbReference>
<dbReference type="PANTHER" id="PTHR45705:SF1">
    <property type="entry name" value="FI20236P1"/>
    <property type="match status" value="1"/>
</dbReference>
<dbReference type="SMART" id="SM00105">
    <property type="entry name" value="ArfGap"/>
    <property type="match status" value="1"/>
</dbReference>
<dbReference type="InterPro" id="IPR051718">
    <property type="entry name" value="ARF_GTPase-activating"/>
</dbReference>
<sequence length="265" mass="29744">MSAQRKHNERNQQILKTLLREPANKSCADCKTSKNPRWASWNLGVFVCIRCSGIHRSMGTHISRVKSVDLDSWTDEQVKSMVMWGNERANLFWEDKLPDNYVPDESKIENFIRTKYEMRKWKSDKEPGALVVAGKTTEQRESPASLSQQTESTSSLLDGLSTPVNASVSTSTAKPTPAPAASASQDLFSSDLFGSAPSRPPQPQTAQNSRPDLKKSILSLYSKPSPQTQPQIQQPFRSQPFTQPVQPVQPQFNYTSEDPFKNVWS</sequence>
<dbReference type="GO" id="GO:0005096">
    <property type="term" value="F:GTPase activator activity"/>
    <property type="evidence" value="ECO:0007669"/>
    <property type="project" value="UniProtKB-KW"/>
</dbReference>
<evidence type="ECO:0008006" key="11">
    <source>
        <dbReference type="Google" id="ProtNLM"/>
    </source>
</evidence>
<proteinExistence type="predicted"/>
<dbReference type="AlphaFoldDB" id="A0AAN6HZJ6"/>
<dbReference type="InterPro" id="IPR001164">
    <property type="entry name" value="ArfGAP_dom"/>
</dbReference>
<dbReference type="InterPro" id="IPR037278">
    <property type="entry name" value="ARFGAP/RecO"/>
</dbReference>
<dbReference type="InterPro" id="IPR000679">
    <property type="entry name" value="Znf_GATA"/>
</dbReference>
<dbReference type="InterPro" id="IPR038508">
    <property type="entry name" value="ArfGAP_dom_sf"/>
</dbReference>
<evidence type="ECO:0000313" key="9">
    <source>
        <dbReference type="EMBL" id="KAG7724942.1"/>
    </source>
</evidence>
<dbReference type="Gene3D" id="1.10.220.150">
    <property type="entry name" value="Arf GTPase activating protein"/>
    <property type="match status" value="1"/>
</dbReference>
<evidence type="ECO:0000256" key="3">
    <source>
        <dbReference type="ARBA" id="ARBA00022771"/>
    </source>
</evidence>
<feature type="compositionally biased region" description="Low complexity" evidence="6">
    <location>
        <begin position="222"/>
        <end position="252"/>
    </location>
</feature>
<dbReference type="EMBL" id="JAHLUH010000014">
    <property type="protein sequence ID" value="KAG7724942.1"/>
    <property type="molecule type" value="Genomic_DNA"/>
</dbReference>
<dbReference type="PROSITE" id="PS50114">
    <property type="entry name" value="GATA_ZN_FINGER_2"/>
    <property type="match status" value="1"/>
</dbReference>
<evidence type="ECO:0000256" key="2">
    <source>
        <dbReference type="ARBA" id="ARBA00022723"/>
    </source>
</evidence>
<feature type="compositionally biased region" description="Low complexity" evidence="6">
    <location>
        <begin position="166"/>
        <end position="184"/>
    </location>
</feature>
<dbReference type="GO" id="GO:0043565">
    <property type="term" value="F:sequence-specific DNA binding"/>
    <property type="evidence" value="ECO:0007669"/>
    <property type="project" value="InterPro"/>
</dbReference>
<keyword evidence="1" id="KW-0343">GTPase activation</keyword>
<evidence type="ECO:0000259" key="7">
    <source>
        <dbReference type="PROSITE" id="PS50114"/>
    </source>
</evidence>
<dbReference type="InterPro" id="IPR044732">
    <property type="entry name" value="ArfGAP_SMAP1-like"/>
</dbReference>
<gene>
    <name evidence="9" type="ORF">KL933_004375</name>
</gene>
<name>A0AAN6HZJ6_9ASCO</name>
<evidence type="ECO:0000256" key="6">
    <source>
        <dbReference type="SAM" id="MobiDB-lite"/>
    </source>
</evidence>
<dbReference type="PANTHER" id="PTHR45705">
    <property type="entry name" value="FI20236P1"/>
    <property type="match status" value="1"/>
</dbReference>
<dbReference type="GO" id="GO:0005737">
    <property type="term" value="C:cytoplasm"/>
    <property type="evidence" value="ECO:0007669"/>
    <property type="project" value="TreeGrafter"/>
</dbReference>
<feature type="domain" description="Arf-GAP" evidence="8">
    <location>
        <begin position="12"/>
        <end position="130"/>
    </location>
</feature>
<comment type="caution">
    <text evidence="9">The sequence shown here is derived from an EMBL/GenBank/DDBJ whole genome shotgun (WGS) entry which is preliminary data.</text>
</comment>
<dbReference type="GO" id="GO:0006355">
    <property type="term" value="P:regulation of DNA-templated transcription"/>
    <property type="evidence" value="ECO:0007669"/>
    <property type="project" value="InterPro"/>
</dbReference>
<dbReference type="CDD" id="cd08839">
    <property type="entry name" value="ArfGap_SMAP"/>
    <property type="match status" value="1"/>
</dbReference>
<keyword evidence="4" id="KW-0862">Zinc</keyword>
<dbReference type="GO" id="GO:0006888">
    <property type="term" value="P:endoplasmic reticulum to Golgi vesicle-mediated transport"/>
    <property type="evidence" value="ECO:0007669"/>
    <property type="project" value="TreeGrafter"/>
</dbReference>
<dbReference type="Proteomes" id="UP000738402">
    <property type="component" value="Unassembled WGS sequence"/>
</dbReference>
<feature type="compositionally biased region" description="Low complexity" evidence="6">
    <location>
        <begin position="145"/>
        <end position="157"/>
    </location>
</feature>
<evidence type="ECO:0000313" key="10">
    <source>
        <dbReference type="Proteomes" id="UP000738402"/>
    </source>
</evidence>
<accession>A0AAN6HZJ6</accession>
<dbReference type="SUPFAM" id="SSF57863">
    <property type="entry name" value="ArfGap/RecO-like zinc finger"/>
    <property type="match status" value="1"/>
</dbReference>
<reference evidence="9" key="1">
    <citation type="journal article" date="2021" name="G3 (Bethesda)">
        <title>Genomic diversity, chromosomal rearrangements, and interspecies hybridization in the ogataea polymorpha species complex.</title>
        <authorList>
            <person name="Hanson S.J."/>
            <person name="Cinneide E.O."/>
            <person name="Salzberg L.I."/>
            <person name="Wolfe K.H."/>
            <person name="McGowan J."/>
            <person name="Fitzpatrick D.A."/>
            <person name="Matlin K."/>
        </authorList>
    </citation>
    <scope>NUCLEOTIDE SEQUENCE</scope>
    <source>
        <strain evidence="9">83-405-1</strain>
    </source>
</reference>
<protein>
    <recommendedName>
        <fullName evidence="11">Arf-GAP domain-containing protein</fullName>
    </recommendedName>
</protein>
<dbReference type="GO" id="GO:0006891">
    <property type="term" value="P:intra-Golgi vesicle-mediated transport"/>
    <property type="evidence" value="ECO:0007669"/>
    <property type="project" value="TreeGrafter"/>
</dbReference>
<feature type="domain" description="GATA-type" evidence="7">
    <location>
        <begin position="21"/>
        <end position="61"/>
    </location>
</feature>